<reference evidence="2" key="1">
    <citation type="submission" date="2022-11" db="EMBL/GenBank/DDBJ databases">
        <authorList>
            <person name="Petersen C."/>
        </authorList>
    </citation>
    <scope>NUCLEOTIDE SEQUENCE</scope>
    <source>
        <strain evidence="2">IBT 34128</strain>
    </source>
</reference>
<gene>
    <name evidence="2" type="ORF">NUU61_001682</name>
</gene>
<accession>A0A9W9FQ67</accession>
<dbReference type="GeneID" id="81391432"/>
<name>A0A9W9FQ67_9EURO</name>
<dbReference type="EMBL" id="JAPMSZ010000004">
    <property type="protein sequence ID" value="KAJ5104335.1"/>
    <property type="molecule type" value="Genomic_DNA"/>
</dbReference>
<feature type="compositionally biased region" description="Low complexity" evidence="1">
    <location>
        <begin position="1"/>
        <end position="18"/>
    </location>
</feature>
<feature type="region of interest" description="Disordered" evidence="1">
    <location>
        <begin position="1"/>
        <end position="81"/>
    </location>
</feature>
<keyword evidence="3" id="KW-1185">Reference proteome</keyword>
<dbReference type="Proteomes" id="UP001141434">
    <property type="component" value="Unassembled WGS sequence"/>
</dbReference>
<proteinExistence type="predicted"/>
<reference evidence="2" key="2">
    <citation type="journal article" date="2023" name="IMA Fungus">
        <title>Comparative genomic study of the Penicillium genus elucidates a diverse pangenome and 15 lateral gene transfer events.</title>
        <authorList>
            <person name="Petersen C."/>
            <person name="Sorensen T."/>
            <person name="Nielsen M.R."/>
            <person name="Sondergaard T.E."/>
            <person name="Sorensen J.L."/>
            <person name="Fitzpatrick D.A."/>
            <person name="Frisvad J.C."/>
            <person name="Nielsen K.L."/>
        </authorList>
    </citation>
    <scope>NUCLEOTIDE SEQUENCE</scope>
    <source>
        <strain evidence="2">IBT 34128</strain>
    </source>
</reference>
<dbReference type="OrthoDB" id="427960at2759"/>
<feature type="compositionally biased region" description="Basic and acidic residues" evidence="1">
    <location>
        <begin position="157"/>
        <end position="177"/>
    </location>
</feature>
<evidence type="ECO:0000313" key="2">
    <source>
        <dbReference type="EMBL" id="KAJ5104335.1"/>
    </source>
</evidence>
<feature type="region of interest" description="Disordered" evidence="1">
    <location>
        <begin position="104"/>
        <end position="204"/>
    </location>
</feature>
<comment type="caution">
    <text evidence="2">The sequence shown here is derived from an EMBL/GenBank/DDBJ whole genome shotgun (WGS) entry which is preliminary data.</text>
</comment>
<organism evidence="2 3">
    <name type="scientific">Penicillium alfredii</name>
    <dbReference type="NCBI Taxonomy" id="1506179"/>
    <lineage>
        <taxon>Eukaryota</taxon>
        <taxon>Fungi</taxon>
        <taxon>Dikarya</taxon>
        <taxon>Ascomycota</taxon>
        <taxon>Pezizomycotina</taxon>
        <taxon>Eurotiomycetes</taxon>
        <taxon>Eurotiomycetidae</taxon>
        <taxon>Eurotiales</taxon>
        <taxon>Aspergillaceae</taxon>
        <taxon>Penicillium</taxon>
    </lineage>
</organism>
<evidence type="ECO:0000256" key="1">
    <source>
        <dbReference type="SAM" id="MobiDB-lite"/>
    </source>
</evidence>
<dbReference type="AlphaFoldDB" id="A0A9W9FQ67"/>
<protein>
    <submittedName>
        <fullName evidence="2">Uncharacterized protein</fullName>
    </submittedName>
</protein>
<sequence length="204" mass="22074">MQRAAASAAAKEPEAPASDDNPPTPKRPRLSTEPGSPGTPRSDLDAISAALAAEEEKRREAVARQAAEAGETEWVLDVPPATNQYAPQPLVVAADSLDADEDACYGGRRSYGNFKRKKSSTPQQSQQSADKKKESDDEDMNMMNPSDPAQVEAMINKAKEKAAKKEKERNRPEKVRLSELTSISGSRQGGTGAPSQKKKKRKSR</sequence>
<evidence type="ECO:0000313" key="3">
    <source>
        <dbReference type="Proteomes" id="UP001141434"/>
    </source>
</evidence>
<dbReference type="RefSeq" id="XP_056513331.1">
    <property type="nucleotide sequence ID" value="XM_056652264.1"/>
</dbReference>